<dbReference type="SMART" id="SM00342">
    <property type="entry name" value="HTH_ARAC"/>
    <property type="match status" value="1"/>
</dbReference>
<evidence type="ECO:0000259" key="4">
    <source>
        <dbReference type="PROSITE" id="PS01124"/>
    </source>
</evidence>
<keyword evidence="3" id="KW-0804">Transcription</keyword>
<dbReference type="PANTHER" id="PTHR43280">
    <property type="entry name" value="ARAC-FAMILY TRANSCRIPTIONAL REGULATOR"/>
    <property type="match status" value="1"/>
</dbReference>
<keyword evidence="1" id="KW-0805">Transcription regulation</keyword>
<evidence type="ECO:0000313" key="6">
    <source>
        <dbReference type="Proteomes" id="UP001199816"/>
    </source>
</evidence>
<organism evidence="5 6">
    <name type="scientific">Niabella pedocola</name>
    <dbReference type="NCBI Taxonomy" id="1752077"/>
    <lineage>
        <taxon>Bacteria</taxon>
        <taxon>Pseudomonadati</taxon>
        <taxon>Bacteroidota</taxon>
        <taxon>Chitinophagia</taxon>
        <taxon>Chitinophagales</taxon>
        <taxon>Chitinophagaceae</taxon>
        <taxon>Niabella</taxon>
    </lineage>
</organism>
<dbReference type="Proteomes" id="UP001199816">
    <property type="component" value="Unassembled WGS sequence"/>
</dbReference>
<dbReference type="InterPro" id="IPR009057">
    <property type="entry name" value="Homeodomain-like_sf"/>
</dbReference>
<comment type="caution">
    <text evidence="5">The sequence shown here is derived from an EMBL/GenBank/DDBJ whole genome shotgun (WGS) entry which is preliminary data.</text>
</comment>
<feature type="domain" description="HTH araC/xylS-type" evidence="4">
    <location>
        <begin position="212"/>
        <end position="317"/>
    </location>
</feature>
<dbReference type="InterPro" id="IPR018490">
    <property type="entry name" value="cNMP-bd_dom_sf"/>
</dbReference>
<dbReference type="PRINTS" id="PR00032">
    <property type="entry name" value="HTHARAC"/>
</dbReference>
<reference evidence="5 6" key="1">
    <citation type="submission" date="2021-11" db="EMBL/GenBank/DDBJ databases">
        <title>Genomic of Niabella pedocola.</title>
        <authorList>
            <person name="Wu T."/>
        </authorList>
    </citation>
    <scope>NUCLEOTIDE SEQUENCE [LARGE SCALE GENOMIC DNA]</scope>
    <source>
        <strain evidence="5 6">JCM 31011</strain>
    </source>
</reference>
<name>A0ABS8PPA1_9BACT</name>
<dbReference type="Gene3D" id="2.60.120.10">
    <property type="entry name" value="Jelly Rolls"/>
    <property type="match status" value="1"/>
</dbReference>
<dbReference type="RefSeq" id="WP_231004192.1">
    <property type="nucleotide sequence ID" value="NZ_JAJNEC010000005.1"/>
</dbReference>
<protein>
    <submittedName>
        <fullName evidence="5">Helix-turn-helix domain-containing protein</fullName>
    </submittedName>
</protein>
<dbReference type="Pfam" id="PF12833">
    <property type="entry name" value="HTH_18"/>
    <property type="match status" value="1"/>
</dbReference>
<dbReference type="EMBL" id="JAJNEC010000005">
    <property type="protein sequence ID" value="MCD2422921.1"/>
    <property type="molecule type" value="Genomic_DNA"/>
</dbReference>
<dbReference type="SUPFAM" id="SSF51206">
    <property type="entry name" value="cAMP-binding domain-like"/>
    <property type="match status" value="1"/>
</dbReference>
<gene>
    <name evidence="5" type="ORF">LQ567_09125</name>
</gene>
<dbReference type="PANTHER" id="PTHR43280:SF2">
    <property type="entry name" value="HTH-TYPE TRANSCRIPTIONAL REGULATOR EXSA"/>
    <property type="match status" value="1"/>
</dbReference>
<dbReference type="Gene3D" id="1.10.10.60">
    <property type="entry name" value="Homeodomain-like"/>
    <property type="match status" value="2"/>
</dbReference>
<evidence type="ECO:0000256" key="1">
    <source>
        <dbReference type="ARBA" id="ARBA00023015"/>
    </source>
</evidence>
<dbReference type="InterPro" id="IPR000595">
    <property type="entry name" value="cNMP-bd_dom"/>
</dbReference>
<dbReference type="SUPFAM" id="SSF46689">
    <property type="entry name" value="Homeodomain-like"/>
    <property type="match status" value="1"/>
</dbReference>
<keyword evidence="2" id="KW-0238">DNA-binding</keyword>
<dbReference type="InterPro" id="IPR020449">
    <property type="entry name" value="Tscrpt_reg_AraC-type_HTH"/>
</dbReference>
<evidence type="ECO:0000313" key="5">
    <source>
        <dbReference type="EMBL" id="MCD2422921.1"/>
    </source>
</evidence>
<evidence type="ECO:0000256" key="2">
    <source>
        <dbReference type="ARBA" id="ARBA00023125"/>
    </source>
</evidence>
<keyword evidence="6" id="KW-1185">Reference proteome</keyword>
<dbReference type="InterPro" id="IPR018060">
    <property type="entry name" value="HTH_AraC"/>
</dbReference>
<dbReference type="PROSITE" id="PS01124">
    <property type="entry name" value="HTH_ARAC_FAMILY_2"/>
    <property type="match status" value="1"/>
</dbReference>
<sequence length="318" mass="36449">MHYKRAAKTDVNSLLGMLGNIYPISNELGQAFYKKTKSLKIKKGTVLLQEGACCQYIYFIKRGALMGQTTYQKKNIVTYISIDNEFVSSISGLHGVIPSRESIIAVEDAELLAMHNDDLQALFRVHFDMNFLFRVMVEQYYRDAQERAHIVRVGNVKERYRYFIKTKPGYMERLPLHLVASMLDMKPATLLKVQKQHRLSLQKDRETERWCAEIEDYIVGQEAFKNAGLNLMQVAGKLSVSPHKLSALFNTVYGLGFVDFVNRQRILHIQQQMVTTETMDHYTIEALAKSCGFASRSAFYNAFKKITGTSPAQYRNSL</sequence>
<dbReference type="InterPro" id="IPR014710">
    <property type="entry name" value="RmlC-like_jellyroll"/>
</dbReference>
<dbReference type="Pfam" id="PF00027">
    <property type="entry name" value="cNMP_binding"/>
    <property type="match status" value="1"/>
</dbReference>
<accession>A0ABS8PPA1</accession>
<proteinExistence type="predicted"/>
<evidence type="ECO:0000256" key="3">
    <source>
        <dbReference type="ARBA" id="ARBA00023163"/>
    </source>
</evidence>